<sequence length="153" mass="16717">MPVFTLHINNKEQQVNVAADTPLLWVLRDHLGLVGTKFGCGIAECGACTVLLDGKAIRTCVYPVSKIKATQKITTIEGLSENGNHPLQLAWDEVDVPQCGYCQAGQIMTAAALLINNPKPTDEEILDTMHDNICRCGAYHRIREAVKLASTKM</sequence>
<dbReference type="EMBL" id="WHPF01000004">
    <property type="protein sequence ID" value="NNV55212.1"/>
    <property type="molecule type" value="Genomic_DNA"/>
</dbReference>
<comment type="caution">
    <text evidence="7">The sequence shown here is derived from an EMBL/GenBank/DDBJ whole genome shotgun (WGS) entry which is preliminary data.</text>
</comment>
<dbReference type="GO" id="GO:0051537">
    <property type="term" value="F:2 iron, 2 sulfur cluster binding"/>
    <property type="evidence" value="ECO:0007669"/>
    <property type="project" value="UniProtKB-KW"/>
</dbReference>
<evidence type="ECO:0000256" key="1">
    <source>
        <dbReference type="ARBA" id="ARBA00022714"/>
    </source>
</evidence>
<keyword evidence="1" id="KW-0001">2Fe-2S</keyword>
<gene>
    <name evidence="7" type="ORF">GD597_07060</name>
</gene>
<keyword evidence="3" id="KW-0560">Oxidoreductase</keyword>
<dbReference type="SUPFAM" id="SSF54292">
    <property type="entry name" value="2Fe-2S ferredoxin-like"/>
    <property type="match status" value="1"/>
</dbReference>
<dbReference type="CDD" id="cd00207">
    <property type="entry name" value="fer2"/>
    <property type="match status" value="1"/>
</dbReference>
<dbReference type="AlphaFoldDB" id="A0A8J8FD05"/>
<keyword evidence="8" id="KW-1185">Reference proteome</keyword>
<evidence type="ECO:0000259" key="6">
    <source>
        <dbReference type="PROSITE" id="PS51085"/>
    </source>
</evidence>
<dbReference type="InterPro" id="IPR002888">
    <property type="entry name" value="2Fe-2S-bd"/>
</dbReference>
<dbReference type="InterPro" id="IPR036010">
    <property type="entry name" value="2Fe-2S_ferredoxin-like_sf"/>
</dbReference>
<proteinExistence type="predicted"/>
<dbReference type="GO" id="GO:0016491">
    <property type="term" value="F:oxidoreductase activity"/>
    <property type="evidence" value="ECO:0007669"/>
    <property type="project" value="UniProtKB-KW"/>
</dbReference>
<dbReference type="SUPFAM" id="SSF47741">
    <property type="entry name" value="CO dehydrogenase ISP C-domain like"/>
    <property type="match status" value="1"/>
</dbReference>
<dbReference type="RefSeq" id="WP_171607137.1">
    <property type="nucleotide sequence ID" value="NZ_WHPF01000004.1"/>
</dbReference>
<dbReference type="Gene3D" id="1.10.150.120">
    <property type="entry name" value="[2Fe-2S]-binding domain"/>
    <property type="match status" value="1"/>
</dbReference>
<accession>A0A8J8FD05</accession>
<evidence type="ECO:0000313" key="8">
    <source>
        <dbReference type="Proteomes" id="UP000598971"/>
    </source>
</evidence>
<keyword evidence="4" id="KW-0408">Iron</keyword>
<dbReference type="Pfam" id="PF01799">
    <property type="entry name" value="Fer2_2"/>
    <property type="match status" value="1"/>
</dbReference>
<dbReference type="PANTHER" id="PTHR44379:SF2">
    <property type="entry name" value="BLR6218 PROTEIN"/>
    <property type="match status" value="1"/>
</dbReference>
<dbReference type="PROSITE" id="PS51085">
    <property type="entry name" value="2FE2S_FER_2"/>
    <property type="match status" value="1"/>
</dbReference>
<evidence type="ECO:0000256" key="2">
    <source>
        <dbReference type="ARBA" id="ARBA00022723"/>
    </source>
</evidence>
<dbReference type="InterPro" id="IPR001041">
    <property type="entry name" value="2Fe-2S_ferredoxin-type"/>
</dbReference>
<evidence type="ECO:0000256" key="3">
    <source>
        <dbReference type="ARBA" id="ARBA00023002"/>
    </source>
</evidence>
<dbReference type="InterPro" id="IPR051452">
    <property type="entry name" value="Diverse_Oxidoreductases"/>
</dbReference>
<dbReference type="Proteomes" id="UP000598971">
    <property type="component" value="Unassembled WGS sequence"/>
</dbReference>
<dbReference type="GO" id="GO:0046872">
    <property type="term" value="F:metal ion binding"/>
    <property type="evidence" value="ECO:0007669"/>
    <property type="project" value="UniProtKB-KW"/>
</dbReference>
<keyword evidence="2" id="KW-0479">Metal-binding</keyword>
<feature type="domain" description="2Fe-2S ferredoxin-type" evidence="6">
    <location>
        <begin position="2"/>
        <end position="79"/>
    </location>
</feature>
<evidence type="ECO:0000256" key="4">
    <source>
        <dbReference type="ARBA" id="ARBA00023004"/>
    </source>
</evidence>
<dbReference type="Pfam" id="PF00111">
    <property type="entry name" value="Fer2"/>
    <property type="match status" value="1"/>
</dbReference>
<evidence type="ECO:0000256" key="5">
    <source>
        <dbReference type="ARBA" id="ARBA00023014"/>
    </source>
</evidence>
<evidence type="ECO:0000313" key="7">
    <source>
        <dbReference type="EMBL" id="NNV55212.1"/>
    </source>
</evidence>
<name>A0A8J8FD05_9BACT</name>
<dbReference type="InterPro" id="IPR012675">
    <property type="entry name" value="Beta-grasp_dom_sf"/>
</dbReference>
<dbReference type="PROSITE" id="PS00197">
    <property type="entry name" value="2FE2S_FER_1"/>
    <property type="match status" value="1"/>
</dbReference>
<dbReference type="InterPro" id="IPR036884">
    <property type="entry name" value="2Fe-2S-bd_dom_sf"/>
</dbReference>
<dbReference type="InterPro" id="IPR006058">
    <property type="entry name" value="2Fe2S_fd_BS"/>
</dbReference>
<keyword evidence="5" id="KW-0411">Iron-sulfur</keyword>
<dbReference type="PANTHER" id="PTHR44379">
    <property type="entry name" value="OXIDOREDUCTASE WITH IRON-SULFUR SUBUNIT"/>
    <property type="match status" value="1"/>
</dbReference>
<reference evidence="7" key="1">
    <citation type="submission" date="2019-10" db="EMBL/GenBank/DDBJ databases">
        <title>Draft genome sequence of Panacibacter sp. KCS-6.</title>
        <authorList>
            <person name="Yim K.J."/>
        </authorList>
    </citation>
    <scope>NUCLEOTIDE SEQUENCE</scope>
    <source>
        <strain evidence="7">KCS-6</strain>
    </source>
</reference>
<protein>
    <submittedName>
        <fullName evidence="7">2Fe-2S iron-sulfur cluster binding domain-containing protein</fullName>
    </submittedName>
</protein>
<organism evidence="7 8">
    <name type="scientific">Limnovirga soli</name>
    <dbReference type="NCBI Taxonomy" id="2656915"/>
    <lineage>
        <taxon>Bacteria</taxon>
        <taxon>Pseudomonadati</taxon>
        <taxon>Bacteroidota</taxon>
        <taxon>Chitinophagia</taxon>
        <taxon>Chitinophagales</taxon>
        <taxon>Chitinophagaceae</taxon>
        <taxon>Limnovirga</taxon>
    </lineage>
</organism>
<dbReference type="Gene3D" id="3.10.20.30">
    <property type="match status" value="1"/>
</dbReference>